<evidence type="ECO:0000313" key="8">
    <source>
        <dbReference type="Proteomes" id="UP000242180"/>
    </source>
</evidence>
<feature type="compositionally biased region" description="Polar residues" evidence="5">
    <location>
        <begin position="623"/>
        <end position="650"/>
    </location>
</feature>
<name>A0A1X2HB06_SYNRA</name>
<dbReference type="OrthoDB" id="20900at2759"/>
<keyword evidence="8" id="KW-1185">Reference proteome</keyword>
<dbReference type="PANTHER" id="PTHR34105:SF1">
    <property type="entry name" value="PROLINE-, GLUTAMIC ACID- AND LEUCINE-RICH PROTEIN 1"/>
    <property type="match status" value="1"/>
</dbReference>
<feature type="compositionally biased region" description="Acidic residues" evidence="5">
    <location>
        <begin position="762"/>
        <end position="776"/>
    </location>
</feature>
<dbReference type="GO" id="GO:0006364">
    <property type="term" value="P:rRNA processing"/>
    <property type="evidence" value="ECO:0007669"/>
    <property type="project" value="TreeGrafter"/>
</dbReference>
<dbReference type="GO" id="GO:0005634">
    <property type="term" value="C:nucleus"/>
    <property type="evidence" value="ECO:0007669"/>
    <property type="project" value="UniProtKB-SubCell"/>
</dbReference>
<dbReference type="OMA" id="GGWEILR"/>
<dbReference type="SUPFAM" id="SSF48371">
    <property type="entry name" value="ARM repeat"/>
    <property type="match status" value="1"/>
</dbReference>
<dbReference type="PANTHER" id="PTHR34105">
    <property type="entry name" value="PROLINE-, GLUTAMIC ACID- AND LEUCINE-RICH PROTEIN 1"/>
    <property type="match status" value="1"/>
</dbReference>
<sequence length="787" mass="86964">MTLSLSERRDLLQSLLSDYLAHEARLVERLPFIVTVLEYNGLLKDSNAQDLDPLRRSWSTRLSALLQSKDPRACKTAIALVQITCDQSTELYRSHMQTWSGLLLKLVSKNDDYLLETAIPALSSLYLRSKDYHDLKTDVTNTSLGTFNDHILSNKASAALMVLRINTLTAHFKAFPSLSRFVLERTRNLCTSCLTKENASPELLTAVGRCMASWHRLASKNDMPESWKANLNLLVGTAHHALDRLFDTVNEEETGSRPRDTIPFADLSVDYVESFPTLLQRIHNLTSVVSVYMSTQIDIAVAVPVMSLLDLICRIYNVYPGCLMKEFKNKNEYVALMGSLPNLHLMANQLLVSMLQCSGATMARHGKLLARILVRLLGENKDSSEMKISLYRLIVLCIQKLGYGFAETVSKEIMQSVSKDLRIVERHQTLTMVHANTAKNGKRRRNGAIGNVNEPVTTEETPYDVQEAAIDVVKALLMVYGSAMKSRQSAAIDELIVSRLLHTSQATRHPSLAEVTLKKKLYECLLAAVLAPSISHASVLPMAIRIFNAGQNDGTHDLQETCKQALMICDLIVHPRLPPLQRNLPADPEPTSVDASAEHYDLDEEYMTPAVTPAIMSADSELRSPSETTMPSSTNETQTAAAPDNVTKNDNTIEEVPVSSVEESVSVSTSSSTTRPQHGAITAPGATPTPSPEPGYKSMPSRDEAAEDFKEHKHEVHVIESDINDDDDVTGATTLTQAEEDLLFSVNGSGQSSAVQRETVILDDDDDDMDDFEIPDIDLAGPEFDDI</sequence>
<proteinExistence type="inferred from homology"/>
<evidence type="ECO:0000313" key="7">
    <source>
        <dbReference type="EMBL" id="ORY95825.1"/>
    </source>
</evidence>
<evidence type="ECO:0000256" key="1">
    <source>
        <dbReference type="ARBA" id="ARBA00004123"/>
    </source>
</evidence>
<dbReference type="FunCoup" id="A0A1X2HB06">
    <property type="interactions" value="194"/>
</dbReference>
<organism evidence="7 8">
    <name type="scientific">Syncephalastrum racemosum</name>
    <name type="common">Filamentous fungus</name>
    <dbReference type="NCBI Taxonomy" id="13706"/>
    <lineage>
        <taxon>Eukaryota</taxon>
        <taxon>Fungi</taxon>
        <taxon>Fungi incertae sedis</taxon>
        <taxon>Mucoromycota</taxon>
        <taxon>Mucoromycotina</taxon>
        <taxon>Mucoromycetes</taxon>
        <taxon>Mucorales</taxon>
        <taxon>Syncephalastraceae</taxon>
        <taxon>Syncephalastrum</taxon>
    </lineage>
</organism>
<comment type="caution">
    <text evidence="7">The sequence shown here is derived from an EMBL/GenBank/DDBJ whole genome shotgun (WGS) entry which is preliminary data.</text>
</comment>
<accession>A0A1X2HB06</accession>
<comment type="subcellular location">
    <subcellularLocation>
        <location evidence="1">Nucleus</location>
    </subcellularLocation>
</comment>
<feature type="compositionally biased region" description="Low complexity" evidence="5">
    <location>
        <begin position="654"/>
        <end position="674"/>
    </location>
</feature>
<evidence type="ECO:0000256" key="3">
    <source>
        <dbReference type="ARBA" id="ARBA00021502"/>
    </source>
</evidence>
<evidence type="ECO:0000256" key="5">
    <source>
        <dbReference type="SAM" id="MobiDB-lite"/>
    </source>
</evidence>
<reference evidence="7 8" key="1">
    <citation type="submission" date="2016-07" db="EMBL/GenBank/DDBJ databases">
        <title>Pervasive Adenine N6-methylation of Active Genes in Fungi.</title>
        <authorList>
            <consortium name="DOE Joint Genome Institute"/>
            <person name="Mondo S.J."/>
            <person name="Dannebaum R.O."/>
            <person name="Kuo R.C."/>
            <person name="Labutti K."/>
            <person name="Haridas S."/>
            <person name="Kuo A."/>
            <person name="Salamov A."/>
            <person name="Ahrendt S.R."/>
            <person name="Lipzen A."/>
            <person name="Sullivan W."/>
            <person name="Andreopoulos W.B."/>
            <person name="Clum A."/>
            <person name="Lindquist E."/>
            <person name="Daum C."/>
            <person name="Ramamoorthy G.K."/>
            <person name="Gryganskyi A."/>
            <person name="Culley D."/>
            <person name="Magnuson J.K."/>
            <person name="James T.Y."/>
            <person name="O'Malley M.A."/>
            <person name="Stajich J.E."/>
            <person name="Spatafora J.W."/>
            <person name="Visel A."/>
            <person name="Grigoriev I.V."/>
        </authorList>
    </citation>
    <scope>NUCLEOTIDE SEQUENCE [LARGE SCALE GENOMIC DNA]</scope>
    <source>
        <strain evidence="7 8">NRRL 2496</strain>
    </source>
</reference>
<dbReference type="InterPro" id="IPR012583">
    <property type="entry name" value="RIX1_N"/>
</dbReference>
<protein>
    <recommendedName>
        <fullName evidence="3">Pre-rRNA-processing protein RIX1</fullName>
    </recommendedName>
</protein>
<feature type="region of interest" description="Disordered" evidence="5">
    <location>
        <begin position="620"/>
        <end position="712"/>
    </location>
</feature>
<feature type="compositionally biased region" description="Basic and acidic residues" evidence="5">
    <location>
        <begin position="700"/>
        <end position="712"/>
    </location>
</feature>
<evidence type="ECO:0000256" key="2">
    <source>
        <dbReference type="ARBA" id="ARBA00010511"/>
    </source>
</evidence>
<dbReference type="Pfam" id="PF08167">
    <property type="entry name" value="RIX1"/>
    <property type="match status" value="1"/>
</dbReference>
<keyword evidence="4" id="KW-0539">Nucleus</keyword>
<evidence type="ECO:0000256" key="4">
    <source>
        <dbReference type="ARBA" id="ARBA00023242"/>
    </source>
</evidence>
<feature type="domain" description="Pre-rRNA-processing protein RIX1 N-terminal" evidence="6">
    <location>
        <begin position="15"/>
        <end position="200"/>
    </location>
</feature>
<dbReference type="InParanoid" id="A0A1X2HB06"/>
<dbReference type="InterPro" id="IPR016024">
    <property type="entry name" value="ARM-type_fold"/>
</dbReference>
<feature type="region of interest" description="Disordered" evidence="5">
    <location>
        <begin position="762"/>
        <end position="787"/>
    </location>
</feature>
<gene>
    <name evidence="7" type="ORF">BCR43DRAFT_525487</name>
</gene>
<dbReference type="STRING" id="13706.A0A1X2HB06"/>
<dbReference type="EMBL" id="MCGN01000006">
    <property type="protein sequence ID" value="ORY95825.1"/>
    <property type="molecule type" value="Genomic_DNA"/>
</dbReference>
<evidence type="ECO:0000259" key="6">
    <source>
        <dbReference type="Pfam" id="PF08167"/>
    </source>
</evidence>
<dbReference type="Proteomes" id="UP000242180">
    <property type="component" value="Unassembled WGS sequence"/>
</dbReference>
<comment type="similarity">
    <text evidence="2">Belongs to the RIX1/PELP1 family.</text>
</comment>
<dbReference type="AlphaFoldDB" id="A0A1X2HB06"/>